<dbReference type="SUPFAM" id="SSF63380">
    <property type="entry name" value="Riboflavin synthase domain-like"/>
    <property type="match status" value="1"/>
</dbReference>
<dbReference type="Gene3D" id="3.40.50.80">
    <property type="entry name" value="Nucleotide-binding domain of ferredoxin-NADP reductase (FNR) module"/>
    <property type="match status" value="1"/>
</dbReference>
<dbReference type="FunFam" id="2.40.30.10:FF:000021">
    <property type="entry name" value="NADH-cytochrome b5 reductase"/>
    <property type="match status" value="1"/>
</dbReference>
<dbReference type="CDD" id="cd24019">
    <property type="entry name" value="ASKHA_NBD_HK_meta"/>
    <property type="match status" value="1"/>
</dbReference>
<dbReference type="GO" id="GO:0006096">
    <property type="term" value="P:glycolytic process"/>
    <property type="evidence" value="ECO:0007669"/>
    <property type="project" value="UniProtKB-UniPathway"/>
</dbReference>
<feature type="domain" description="FAD-binding FR-type" evidence="27">
    <location>
        <begin position="1085"/>
        <end position="1197"/>
    </location>
</feature>
<dbReference type="Pfam" id="PF00175">
    <property type="entry name" value="NAD_binding_1"/>
    <property type="match status" value="1"/>
</dbReference>
<keyword evidence="14" id="KW-0560">Oxidoreductase</keyword>
<dbReference type="FunFam" id="3.30.420.40:FF:000095">
    <property type="entry name" value="Phosphotransferase"/>
    <property type="match status" value="1"/>
</dbReference>
<keyword evidence="28" id="KW-1185">Reference proteome</keyword>
<dbReference type="InterPro" id="IPR001312">
    <property type="entry name" value="Hexokinase"/>
</dbReference>
<keyword evidence="11" id="KW-0274">FAD</keyword>
<feature type="region of interest" description="Disordered" evidence="25">
    <location>
        <begin position="1"/>
        <end position="35"/>
    </location>
</feature>
<comment type="cofactor">
    <cofactor evidence="1">
        <name>FAD</name>
        <dbReference type="ChEBI" id="CHEBI:57692"/>
    </cofactor>
</comment>
<dbReference type="PROSITE" id="PS51384">
    <property type="entry name" value="FAD_FR"/>
    <property type="match status" value="1"/>
</dbReference>
<dbReference type="Gene3D" id="3.30.420.40">
    <property type="match status" value="1"/>
</dbReference>
<keyword evidence="9" id="KW-0547">Nucleotide-binding</keyword>
<evidence type="ECO:0000256" key="4">
    <source>
        <dbReference type="ARBA" id="ARBA00006105"/>
    </source>
</evidence>
<evidence type="ECO:0000313" key="28">
    <source>
        <dbReference type="Proteomes" id="UP000095287"/>
    </source>
</evidence>
<dbReference type="Pfam" id="PF00970">
    <property type="entry name" value="FAD_binding_6"/>
    <property type="match status" value="1"/>
</dbReference>
<evidence type="ECO:0000256" key="14">
    <source>
        <dbReference type="ARBA" id="ARBA00023002"/>
    </source>
</evidence>
<evidence type="ECO:0000256" key="1">
    <source>
        <dbReference type="ARBA" id="ARBA00001974"/>
    </source>
</evidence>
<comment type="similarity">
    <text evidence="4">Belongs to the flavoprotein pyridine nucleotide cytochrome reductase family.</text>
</comment>
<dbReference type="GO" id="GO:0008865">
    <property type="term" value="F:fructokinase activity"/>
    <property type="evidence" value="ECO:0007669"/>
    <property type="project" value="TreeGrafter"/>
</dbReference>
<dbReference type="PRINTS" id="PR00475">
    <property type="entry name" value="HEXOKINASE"/>
</dbReference>
<feature type="region of interest" description="Disordered" evidence="25">
    <location>
        <begin position="171"/>
        <end position="231"/>
    </location>
</feature>
<dbReference type="Gene3D" id="3.40.367.20">
    <property type="match status" value="1"/>
</dbReference>
<evidence type="ECO:0000256" key="16">
    <source>
        <dbReference type="ARBA" id="ARBA00023027"/>
    </source>
</evidence>
<evidence type="ECO:0000256" key="8">
    <source>
        <dbReference type="ARBA" id="ARBA00022679"/>
    </source>
</evidence>
<keyword evidence="6" id="KW-0444">Lipid biosynthesis</keyword>
<dbReference type="InterPro" id="IPR017938">
    <property type="entry name" value="Riboflavin_synthase-like_b-brl"/>
</dbReference>
<organism evidence="28 29">
    <name type="scientific">Steinernema glaseri</name>
    <dbReference type="NCBI Taxonomy" id="37863"/>
    <lineage>
        <taxon>Eukaryota</taxon>
        <taxon>Metazoa</taxon>
        <taxon>Ecdysozoa</taxon>
        <taxon>Nematoda</taxon>
        <taxon>Chromadorea</taxon>
        <taxon>Rhabditida</taxon>
        <taxon>Tylenchina</taxon>
        <taxon>Panagrolaimomorpha</taxon>
        <taxon>Strongyloidoidea</taxon>
        <taxon>Steinernematidae</taxon>
        <taxon>Steinernema</taxon>
    </lineage>
</organism>
<evidence type="ECO:0000256" key="3">
    <source>
        <dbReference type="ARBA" id="ARBA00005028"/>
    </source>
</evidence>
<evidence type="ECO:0000313" key="29">
    <source>
        <dbReference type="WBParaSite" id="L893_g33776.t1"/>
    </source>
</evidence>
<dbReference type="GO" id="GO:0004340">
    <property type="term" value="F:glucokinase activity"/>
    <property type="evidence" value="ECO:0007669"/>
    <property type="project" value="TreeGrafter"/>
</dbReference>
<keyword evidence="7" id="KW-0285">Flavoprotein</keyword>
<accession>A0A1I8A7H2</accession>
<dbReference type="InterPro" id="IPR001433">
    <property type="entry name" value="OxRdtase_FAD/NAD-bd"/>
</dbReference>
<dbReference type="InterPro" id="IPR019807">
    <property type="entry name" value="Hexokinase_BS"/>
</dbReference>
<evidence type="ECO:0000256" key="6">
    <source>
        <dbReference type="ARBA" id="ARBA00022516"/>
    </source>
</evidence>
<dbReference type="GO" id="GO:0005829">
    <property type="term" value="C:cytosol"/>
    <property type="evidence" value="ECO:0007669"/>
    <property type="project" value="TreeGrafter"/>
</dbReference>
<keyword evidence="26" id="KW-0472">Membrane</keyword>
<evidence type="ECO:0000256" key="12">
    <source>
        <dbReference type="ARBA" id="ARBA00022840"/>
    </source>
</evidence>
<dbReference type="CDD" id="cd06183">
    <property type="entry name" value="cyt_b5_reduct_like"/>
    <property type="match status" value="1"/>
</dbReference>
<evidence type="ECO:0000256" key="10">
    <source>
        <dbReference type="ARBA" id="ARBA00022777"/>
    </source>
</evidence>
<dbReference type="InterPro" id="IPR008333">
    <property type="entry name" value="Cbr1-like_FAD-bd_dom"/>
</dbReference>
<dbReference type="PANTHER" id="PTHR19443:SF16">
    <property type="entry name" value="HEXOKINASE TYPE 1-RELATED"/>
    <property type="match status" value="1"/>
</dbReference>
<dbReference type="GO" id="GO:0016126">
    <property type="term" value="P:sterol biosynthetic process"/>
    <property type="evidence" value="ECO:0007669"/>
    <property type="project" value="UniProtKB-KW"/>
</dbReference>
<dbReference type="InterPro" id="IPR039261">
    <property type="entry name" value="FNR_nucleotide-bd"/>
</dbReference>
<evidence type="ECO:0000256" key="24">
    <source>
        <dbReference type="ARBA" id="ARBA00059457"/>
    </source>
</evidence>
<evidence type="ECO:0000256" key="17">
    <source>
        <dbReference type="ARBA" id="ARBA00023152"/>
    </source>
</evidence>
<dbReference type="Gene3D" id="2.40.30.10">
    <property type="entry name" value="Translation factors"/>
    <property type="match status" value="1"/>
</dbReference>
<protein>
    <submittedName>
        <fullName evidence="29">Hexokinase</fullName>
    </submittedName>
</protein>
<keyword evidence="26" id="KW-1133">Transmembrane helix</keyword>
<keyword evidence="12" id="KW-0067">ATP-binding</keyword>
<comment type="catalytic activity">
    <reaction evidence="22">
        <text>D-glucose + ATP = D-glucose 6-phosphate + ADP + H(+)</text>
        <dbReference type="Rhea" id="RHEA:17825"/>
        <dbReference type="ChEBI" id="CHEBI:4167"/>
        <dbReference type="ChEBI" id="CHEBI:15378"/>
        <dbReference type="ChEBI" id="CHEBI:30616"/>
        <dbReference type="ChEBI" id="CHEBI:61548"/>
        <dbReference type="ChEBI" id="CHEBI:456216"/>
        <dbReference type="EC" id="2.7.1.1"/>
    </reaction>
    <physiologicalReaction direction="left-to-right" evidence="22">
        <dbReference type="Rhea" id="RHEA:17826"/>
    </physiologicalReaction>
</comment>
<evidence type="ECO:0000256" key="5">
    <source>
        <dbReference type="ARBA" id="ARBA00009225"/>
    </source>
</evidence>
<reference evidence="29" key="1">
    <citation type="submission" date="2016-11" db="UniProtKB">
        <authorList>
            <consortium name="WormBaseParasite"/>
        </authorList>
    </citation>
    <scope>IDENTIFICATION</scope>
</reference>
<dbReference type="InterPro" id="IPR017927">
    <property type="entry name" value="FAD-bd_FR_type"/>
</dbReference>
<dbReference type="UniPathway" id="UPA00109">
    <property type="reaction ID" value="UER00180"/>
</dbReference>
<dbReference type="WBParaSite" id="L893_g33776.t1">
    <property type="protein sequence ID" value="L893_g33776.t1"/>
    <property type="gene ID" value="L893_g33776"/>
</dbReference>
<dbReference type="SUPFAM" id="SSF52343">
    <property type="entry name" value="Ferredoxin reductase-like, C-terminal NADP-linked domain"/>
    <property type="match status" value="1"/>
</dbReference>
<feature type="transmembrane region" description="Helical" evidence="26">
    <location>
        <begin position="1044"/>
        <end position="1063"/>
    </location>
</feature>
<dbReference type="GO" id="GO:0005536">
    <property type="term" value="F:D-glucose binding"/>
    <property type="evidence" value="ECO:0007669"/>
    <property type="project" value="InterPro"/>
</dbReference>
<keyword evidence="19" id="KW-0753">Steroid metabolism</keyword>
<comment type="catalytic activity">
    <reaction evidence="23">
        <text>D-mannose + ATP = D-mannose 6-phosphate + ADP + H(+)</text>
        <dbReference type="Rhea" id="RHEA:11028"/>
        <dbReference type="ChEBI" id="CHEBI:4208"/>
        <dbReference type="ChEBI" id="CHEBI:15378"/>
        <dbReference type="ChEBI" id="CHEBI:30616"/>
        <dbReference type="ChEBI" id="CHEBI:58735"/>
        <dbReference type="ChEBI" id="CHEBI:456216"/>
        <dbReference type="EC" id="2.7.1.1"/>
    </reaction>
    <physiologicalReaction direction="left-to-right" evidence="23">
        <dbReference type="Rhea" id="RHEA:11029"/>
    </physiologicalReaction>
</comment>
<dbReference type="GO" id="GO:0005739">
    <property type="term" value="C:mitochondrion"/>
    <property type="evidence" value="ECO:0007669"/>
    <property type="project" value="TreeGrafter"/>
</dbReference>
<evidence type="ECO:0000256" key="26">
    <source>
        <dbReference type="SAM" id="Phobius"/>
    </source>
</evidence>
<evidence type="ECO:0000256" key="7">
    <source>
        <dbReference type="ARBA" id="ARBA00022630"/>
    </source>
</evidence>
<keyword evidence="17" id="KW-0324">Glycolysis</keyword>
<proteinExistence type="inferred from homology"/>
<evidence type="ECO:0000256" key="21">
    <source>
        <dbReference type="ARBA" id="ARBA00047905"/>
    </source>
</evidence>
<dbReference type="GO" id="GO:0001678">
    <property type="term" value="P:intracellular glucose homeostasis"/>
    <property type="evidence" value="ECO:0007669"/>
    <property type="project" value="InterPro"/>
</dbReference>
<dbReference type="PANTHER" id="PTHR19443">
    <property type="entry name" value="HEXOKINASE"/>
    <property type="match status" value="1"/>
</dbReference>
<dbReference type="PROSITE" id="PS51748">
    <property type="entry name" value="HEXOKINASE_2"/>
    <property type="match status" value="1"/>
</dbReference>
<keyword evidence="13" id="KW-0443">Lipid metabolism</keyword>
<keyword evidence="18" id="KW-1207">Sterol metabolism</keyword>
<dbReference type="GO" id="GO:0005524">
    <property type="term" value="F:ATP binding"/>
    <property type="evidence" value="ECO:0007669"/>
    <property type="project" value="UniProtKB-KW"/>
</dbReference>
<comment type="pathway">
    <text evidence="2">Carbohydrate degradation; glycolysis; D-glyceraldehyde 3-phosphate and glycerone phosphate from D-glucose: step 1/4.</text>
</comment>
<evidence type="ECO:0000256" key="22">
    <source>
        <dbReference type="ARBA" id="ARBA00048160"/>
    </source>
</evidence>
<dbReference type="InterPro" id="IPR022672">
    <property type="entry name" value="Hexokinase_N"/>
</dbReference>
<dbReference type="Pfam" id="PF03727">
    <property type="entry name" value="Hexokinase_2"/>
    <property type="match status" value="1"/>
</dbReference>
<keyword evidence="16" id="KW-0520">NAD</keyword>
<comment type="similarity">
    <text evidence="5">Belongs to the hexokinase family.</text>
</comment>
<keyword evidence="8" id="KW-0808">Transferase</keyword>
<evidence type="ECO:0000256" key="13">
    <source>
        <dbReference type="ARBA" id="ARBA00022955"/>
    </source>
</evidence>
<keyword evidence="15" id="KW-0756">Sterol biosynthesis</keyword>
<dbReference type="Proteomes" id="UP000095287">
    <property type="component" value="Unplaced"/>
</dbReference>
<dbReference type="UniPathway" id="UPA00242"/>
<evidence type="ECO:0000256" key="9">
    <source>
        <dbReference type="ARBA" id="ARBA00022741"/>
    </source>
</evidence>
<evidence type="ECO:0000256" key="19">
    <source>
        <dbReference type="ARBA" id="ARBA00023221"/>
    </source>
</evidence>
<evidence type="ECO:0000256" key="15">
    <source>
        <dbReference type="ARBA" id="ARBA00023011"/>
    </source>
</evidence>
<dbReference type="PROSITE" id="PS00378">
    <property type="entry name" value="HEXOKINASE_1"/>
    <property type="match status" value="1"/>
</dbReference>
<keyword evidence="13" id="KW-0752">Steroid biosynthesis</keyword>
<evidence type="ECO:0000256" key="25">
    <source>
        <dbReference type="SAM" id="MobiDB-lite"/>
    </source>
</evidence>
<dbReference type="InterPro" id="IPR043129">
    <property type="entry name" value="ATPase_NBD"/>
</dbReference>
<dbReference type="FunFam" id="3.40.367.20:FF:000005">
    <property type="entry name" value="Phosphotransferase"/>
    <property type="match status" value="1"/>
</dbReference>
<evidence type="ECO:0000256" key="18">
    <source>
        <dbReference type="ARBA" id="ARBA00023166"/>
    </source>
</evidence>
<keyword evidence="10" id="KW-0418">Kinase</keyword>
<dbReference type="GO" id="GO:0016491">
    <property type="term" value="F:oxidoreductase activity"/>
    <property type="evidence" value="ECO:0007669"/>
    <property type="project" value="UniProtKB-KW"/>
</dbReference>
<name>A0A1I8A7H2_9BILA</name>
<evidence type="ECO:0000256" key="11">
    <source>
        <dbReference type="ARBA" id="ARBA00022827"/>
    </source>
</evidence>
<comment type="pathway">
    <text evidence="3">Carbohydrate metabolism; hexose metabolism.</text>
</comment>
<keyword evidence="26" id="KW-0812">Transmembrane</keyword>
<comment type="catalytic activity">
    <reaction evidence="21">
        <text>D-fructose + ATP = D-fructose 6-phosphate + ADP + H(+)</text>
        <dbReference type="Rhea" id="RHEA:16125"/>
        <dbReference type="ChEBI" id="CHEBI:15378"/>
        <dbReference type="ChEBI" id="CHEBI:30616"/>
        <dbReference type="ChEBI" id="CHEBI:37721"/>
        <dbReference type="ChEBI" id="CHEBI:61527"/>
        <dbReference type="ChEBI" id="CHEBI:456216"/>
        <dbReference type="EC" id="2.7.1.1"/>
    </reaction>
    <physiologicalReaction direction="left-to-right" evidence="21">
        <dbReference type="Rhea" id="RHEA:16126"/>
    </physiologicalReaction>
</comment>
<dbReference type="SUPFAM" id="SSF53067">
    <property type="entry name" value="Actin-like ATPase domain"/>
    <property type="match status" value="2"/>
</dbReference>
<dbReference type="InterPro" id="IPR022673">
    <property type="entry name" value="Hexokinase_C"/>
</dbReference>
<evidence type="ECO:0000256" key="23">
    <source>
        <dbReference type="ARBA" id="ARBA00050361"/>
    </source>
</evidence>
<comment type="function">
    <text evidence="24">Catalyzes the phosphorylation of various hexoses to hexose 6-phosphate.</text>
</comment>
<dbReference type="Pfam" id="PF00349">
    <property type="entry name" value="Hexokinase_1"/>
    <property type="match status" value="1"/>
</dbReference>
<sequence length="1346" mass="148455">MDFQEGWHQGLSPHDPMLEKRRPFQRPPPSRGEEVTALSPELLLVFRHRRTAPRGFCLPRGDVTDRFVLRSLGPSADCAVRGTARSIAASWDLHVPAEFADFVPSLVIVFARLRAPRPLLDEPRRRGTGRRAGICEFQELRSAGYPTALETRTVPADPVLLLRLVSPPLNRSIHRKGAGRDQKKGTPGADAADPRTHRGRRRLLGHRADQGGDAPRPPRHQQSREGESGFWGAAGRGIGLRRVLDGASAEGGLRGLLGFFGPQGLRPCLKGGASRAKVTDDMTVSSGSSRQILDKVLNIPHAEAVDSKTSASLLFACGVDATFDTVLCLQFIFTFCVKALTIPLLEPKAHPYPYNTNKKKRADWANPKVYALFWTLEVTDSKTFESPKTTLAKAPSSPHCTLFRRTLRLGRPVPTSYHAPLLLVPVPPPADALIAAFCGGSAPSRSPASHVLRCVIPDLCMRAFFLSFVHYTPWRSDPPVERLPKRVMVFDTYVDVLSQNFNSLLREKCFSDVNTVDKIHEICQCFKLTDATLKRVMDAMVVSMEKGLDPETASTAAMKMLPSYVRAVPNGTEQGDFLALDLGGTNFRVLLIRLVDGESKMEGKIFRVPDRLMKGTGEQLFDHIAQCLADFMKDHHVMDRGRLPLGFTFSFPCKQEGLTCAKLVSWTKGFNASGVEGEDVVQLLHDACARRNDIDIDVVAVLNDTTGTLMACAYLENSCQIGVIVGTGFNACYMEKMERIKKMAGEIDHTKDGLPDEMIVNTEWGGFGDDGEIEFIRTKFDQAVDATTINPGKHLYEKMISGMYLGEVVRVVLEHLARENLIFNGDFDAISVPHSFPTKYVSEIERDLIEDDEKNFAKTMTILEEIGIESVTPADCANVAYVCSVVSTRAAHIAAAGIAVLLNRMQKPFVTVGVDGSVYRFHPTFSKLLDEKIDDLIEGDIEYQLMLSEDGSGRGAALVAAVATRMAHEQQAALATQTGSEAIVVSNAEFTLATVLRLVLTVLGQHEKYFCDGDADWSSGTRRLKDSRDEYQRPLMPASGLTNAAIGTAVVLVVTSIAGYVYLKKFGCCKNKKTKKGPITLVDPRVKYPLKLIKKTIVSHDTRKFRFALPSDRHVLGLPTGQHICLSAKVDGKLVVRLYTPISSDDDQGYVELMIKVYFKGVHPKFPEGGKMSQHLDSLSIGDTVNFRGPSGLITYEGHGRFDVRSDKKSAAAPRQFKRVGMIAGGTGITPMLQVIHAILKDPSDRTELSLLFANQTEKDILCREELEALQKEHGDRFHLWYTVDRAEGAWKYSVGYVDQDMIEKHLPSPDPETAILMCGPPGMIKFACVPNLEKIGHPAHSTFTF</sequence>
<evidence type="ECO:0000259" key="27">
    <source>
        <dbReference type="PROSITE" id="PS51384"/>
    </source>
</evidence>
<dbReference type="FunFam" id="3.40.50.80:FF:000005">
    <property type="entry name" value="NADH-cytochrome b5 reductase"/>
    <property type="match status" value="1"/>
</dbReference>
<comment type="catalytic activity">
    <reaction evidence="20">
        <text>a D-hexose + ATP = a D-hexose 6-phosphate + ADP + H(+)</text>
        <dbReference type="Rhea" id="RHEA:22740"/>
        <dbReference type="ChEBI" id="CHEBI:4194"/>
        <dbReference type="ChEBI" id="CHEBI:15378"/>
        <dbReference type="ChEBI" id="CHEBI:30616"/>
        <dbReference type="ChEBI" id="CHEBI:229467"/>
        <dbReference type="ChEBI" id="CHEBI:456216"/>
        <dbReference type="EC" id="2.7.1.1"/>
    </reaction>
    <physiologicalReaction direction="left-to-right" evidence="20">
        <dbReference type="Rhea" id="RHEA:22741"/>
    </physiologicalReaction>
</comment>
<evidence type="ECO:0000256" key="2">
    <source>
        <dbReference type="ARBA" id="ARBA00004888"/>
    </source>
</evidence>
<evidence type="ECO:0000256" key="20">
    <source>
        <dbReference type="ARBA" id="ARBA00044613"/>
    </source>
</evidence>
<dbReference type="GO" id="GO:0006006">
    <property type="term" value="P:glucose metabolic process"/>
    <property type="evidence" value="ECO:0007669"/>
    <property type="project" value="TreeGrafter"/>
</dbReference>